<evidence type="ECO:0000313" key="5">
    <source>
        <dbReference type="EMBL" id="GER50241.1"/>
    </source>
</evidence>
<dbReference type="AlphaFoldDB" id="A0A5A7R1V3"/>
<keyword evidence="2" id="KW-0863">Zinc-finger</keyword>
<evidence type="ECO:0000256" key="3">
    <source>
        <dbReference type="ARBA" id="ARBA00022833"/>
    </source>
</evidence>
<dbReference type="PANTHER" id="PTHR42647:SF22">
    <property type="entry name" value="BOI-RELATED E3 UBIQUITIN-PROTEIN LIGASE 2-RELATED"/>
    <property type="match status" value="1"/>
</dbReference>
<dbReference type="PANTHER" id="PTHR42647">
    <property type="entry name" value="SBP (S-RIBONUCLEASE BINDING PROTEIN) FAMILY PROTEIN"/>
    <property type="match status" value="1"/>
</dbReference>
<proteinExistence type="predicted"/>
<keyword evidence="4" id="KW-0175">Coiled coil</keyword>
<dbReference type="OrthoDB" id="1711136at2759"/>
<dbReference type="Gene3D" id="3.30.40.10">
    <property type="entry name" value="Zinc/RING finger domain, C3HC4 (zinc finger)"/>
    <property type="match status" value="1"/>
</dbReference>
<dbReference type="GO" id="GO:0008270">
    <property type="term" value="F:zinc ion binding"/>
    <property type="evidence" value="ECO:0007669"/>
    <property type="project" value="UniProtKB-KW"/>
</dbReference>
<evidence type="ECO:0000256" key="1">
    <source>
        <dbReference type="ARBA" id="ARBA00022723"/>
    </source>
</evidence>
<keyword evidence="1" id="KW-0479">Metal-binding</keyword>
<dbReference type="PIRSF" id="PIRSF036836">
    <property type="entry name" value="RNase_bind_SBP1"/>
    <property type="match status" value="1"/>
</dbReference>
<evidence type="ECO:0000256" key="2">
    <source>
        <dbReference type="ARBA" id="ARBA00022771"/>
    </source>
</evidence>
<dbReference type="EMBL" id="BKCP01009181">
    <property type="protein sequence ID" value="GER50241.1"/>
    <property type="molecule type" value="Genomic_DNA"/>
</dbReference>
<evidence type="ECO:0000256" key="4">
    <source>
        <dbReference type="SAM" id="Coils"/>
    </source>
</evidence>
<accession>A0A5A7R1V3</accession>
<reference evidence="6" key="1">
    <citation type="journal article" date="2019" name="Curr. Biol.">
        <title>Genome Sequence of Striga asiatica Provides Insight into the Evolution of Plant Parasitism.</title>
        <authorList>
            <person name="Yoshida S."/>
            <person name="Kim S."/>
            <person name="Wafula E.K."/>
            <person name="Tanskanen J."/>
            <person name="Kim Y.M."/>
            <person name="Honaas L."/>
            <person name="Yang Z."/>
            <person name="Spallek T."/>
            <person name="Conn C.E."/>
            <person name="Ichihashi Y."/>
            <person name="Cheong K."/>
            <person name="Cui S."/>
            <person name="Der J.P."/>
            <person name="Gundlach H."/>
            <person name="Jiao Y."/>
            <person name="Hori C."/>
            <person name="Ishida J.K."/>
            <person name="Kasahara H."/>
            <person name="Kiba T."/>
            <person name="Kim M.S."/>
            <person name="Koo N."/>
            <person name="Laohavisit A."/>
            <person name="Lee Y.H."/>
            <person name="Lumba S."/>
            <person name="McCourt P."/>
            <person name="Mortimer J.C."/>
            <person name="Mutuku J.M."/>
            <person name="Nomura T."/>
            <person name="Sasaki-Sekimoto Y."/>
            <person name="Seto Y."/>
            <person name="Wang Y."/>
            <person name="Wakatake T."/>
            <person name="Sakakibara H."/>
            <person name="Demura T."/>
            <person name="Yamaguchi S."/>
            <person name="Yoneyama K."/>
            <person name="Manabe R.I."/>
            <person name="Nelson D.C."/>
            <person name="Schulman A.H."/>
            <person name="Timko M.P."/>
            <person name="dePamphilis C.W."/>
            <person name="Choi D."/>
            <person name="Shirasu K."/>
        </authorList>
    </citation>
    <scope>NUCLEOTIDE SEQUENCE [LARGE SCALE GENOMIC DNA]</scope>
    <source>
        <strain evidence="6">cv. UVA1</strain>
    </source>
</reference>
<dbReference type="Proteomes" id="UP000325081">
    <property type="component" value="Unassembled WGS sequence"/>
</dbReference>
<dbReference type="FunFam" id="3.30.40.10:FF:000239">
    <property type="entry name" value="probable BOI-related E3 ubiquitin-protein ligase 2"/>
    <property type="match status" value="1"/>
</dbReference>
<gene>
    <name evidence="5" type="ORF">STAS_27543</name>
</gene>
<evidence type="ECO:0000313" key="6">
    <source>
        <dbReference type="Proteomes" id="UP000325081"/>
    </source>
</evidence>
<dbReference type="Pfam" id="PF13920">
    <property type="entry name" value="zf-C3HC4_3"/>
    <property type="match status" value="1"/>
</dbReference>
<dbReference type="GO" id="GO:0004842">
    <property type="term" value="F:ubiquitin-protein transferase activity"/>
    <property type="evidence" value="ECO:0007669"/>
    <property type="project" value="TreeGrafter"/>
</dbReference>
<keyword evidence="6" id="KW-1185">Reference proteome</keyword>
<dbReference type="InterPro" id="IPR013083">
    <property type="entry name" value="Znf_RING/FYVE/PHD"/>
</dbReference>
<organism evidence="5 6">
    <name type="scientific">Striga asiatica</name>
    <name type="common">Asiatic witchweed</name>
    <name type="synonym">Buchnera asiatica</name>
    <dbReference type="NCBI Taxonomy" id="4170"/>
    <lineage>
        <taxon>Eukaryota</taxon>
        <taxon>Viridiplantae</taxon>
        <taxon>Streptophyta</taxon>
        <taxon>Embryophyta</taxon>
        <taxon>Tracheophyta</taxon>
        <taxon>Spermatophyta</taxon>
        <taxon>Magnoliopsida</taxon>
        <taxon>eudicotyledons</taxon>
        <taxon>Gunneridae</taxon>
        <taxon>Pentapetalae</taxon>
        <taxon>asterids</taxon>
        <taxon>lamiids</taxon>
        <taxon>Lamiales</taxon>
        <taxon>Orobanchaceae</taxon>
        <taxon>Buchnereae</taxon>
        <taxon>Striga</taxon>
    </lineage>
</organism>
<comment type="caution">
    <text evidence="5">The sequence shown here is derived from an EMBL/GenBank/DDBJ whole genome shotgun (WGS) entry which is preliminary data.</text>
</comment>
<name>A0A5A7R1V3_STRAF</name>
<keyword evidence="3" id="KW-0862">Zinc</keyword>
<feature type="coiled-coil region" evidence="4">
    <location>
        <begin position="115"/>
        <end position="142"/>
    </location>
</feature>
<sequence length="259" mass="29026">MAIQAQIYSGFGLGGSQDYLMDNACGLNNSMCYTPHQQKLQHEQQLMQRVPHSTDDQFSAAFSQTVAAHVENQRIEIDMFINSQNERLRMALQEQRKQQMSMFVKKCESKVQFLIRHKEEEIEKAARRTAELQDYLKRMEIERHAWQRAAMDGEAAAASLSSAIERLREAAAAADGGGGGDAAGDAESCCCVGDDDKMARNENLEGNLRKMICKRCHVRKSCVIMLPCRHLCACRECEGFLDSCPVCNVVKRASIEALI</sequence>
<protein>
    <submittedName>
        <fullName evidence="5">SBP (S-ribonuclease binding protein) family protein</fullName>
    </submittedName>
</protein>